<keyword evidence="5 8" id="KW-0472">Membrane</keyword>
<evidence type="ECO:0000256" key="7">
    <source>
        <dbReference type="SAM" id="MobiDB-lite"/>
    </source>
</evidence>
<dbReference type="GO" id="GO:0005793">
    <property type="term" value="C:endoplasmic reticulum-Golgi intermediate compartment"/>
    <property type="evidence" value="ECO:0007669"/>
    <property type="project" value="TreeGrafter"/>
</dbReference>
<evidence type="ECO:0000256" key="3">
    <source>
        <dbReference type="ARBA" id="ARBA00022729"/>
    </source>
</evidence>
<gene>
    <name evidence="11" type="ORF">H0G86_009650</name>
</gene>
<name>A0A8G0LN76_9HYPO</name>
<evidence type="ECO:0000256" key="4">
    <source>
        <dbReference type="ARBA" id="ARBA00022989"/>
    </source>
</evidence>
<dbReference type="Proteomes" id="UP000826661">
    <property type="component" value="Chromosome V"/>
</dbReference>
<dbReference type="GO" id="GO:0005789">
    <property type="term" value="C:endoplasmic reticulum membrane"/>
    <property type="evidence" value="ECO:0007669"/>
    <property type="project" value="TreeGrafter"/>
</dbReference>
<feature type="signal peptide" evidence="9">
    <location>
        <begin position="1"/>
        <end position="18"/>
    </location>
</feature>
<dbReference type="EMBL" id="CP075868">
    <property type="protein sequence ID" value="QYT02656.1"/>
    <property type="molecule type" value="Genomic_DNA"/>
</dbReference>
<accession>A0A8G0LN76</accession>
<evidence type="ECO:0000313" key="11">
    <source>
        <dbReference type="EMBL" id="QYT02656.1"/>
    </source>
</evidence>
<dbReference type="CDD" id="cd06903">
    <property type="entry name" value="lectin_EMP46_EMP47"/>
    <property type="match status" value="1"/>
</dbReference>
<dbReference type="SUPFAM" id="SSF49899">
    <property type="entry name" value="Concanavalin A-like lectins/glucanases"/>
    <property type="match status" value="1"/>
</dbReference>
<dbReference type="Gene3D" id="2.60.120.200">
    <property type="match status" value="1"/>
</dbReference>
<dbReference type="GO" id="GO:0006888">
    <property type="term" value="P:endoplasmic reticulum to Golgi vesicle-mediated transport"/>
    <property type="evidence" value="ECO:0007669"/>
    <property type="project" value="TreeGrafter"/>
</dbReference>
<evidence type="ECO:0000259" key="10">
    <source>
        <dbReference type="PROSITE" id="PS51328"/>
    </source>
</evidence>
<dbReference type="InterPro" id="IPR005052">
    <property type="entry name" value="Lectin_leg"/>
</dbReference>
<dbReference type="PROSITE" id="PS51328">
    <property type="entry name" value="L_LECTIN_LIKE"/>
    <property type="match status" value="1"/>
</dbReference>
<feature type="transmembrane region" description="Helical" evidence="8">
    <location>
        <begin position="425"/>
        <end position="443"/>
    </location>
</feature>
<sequence>MRFSMSLAALLGAGAAQAYFLVSELSFGYAGRISPADNPGHIANFAVSGQPGMPEILSSKVILTPVAPGNARGAIWSENPLVHSNWIIDVDFRASGPDRAGGNLNIWVARDGKNLGTRSVYNAGRFDGLVLVIDSHGGQGGMLRGFLNDGSTDFSQHHNVDSLAFGHCQFSYRNLGRPAQIKLRQRGDGFRVQIDGKTCFETSKVSLPKGNFVGITASTPDSPDSFEVFKMVVTSDTSSHDLNSGSNNNDNSNNNNNNNNNNNGNGNNGNKDTSSNSNGGTQFAYSRQQQVPTNSQDFEEVADQDADTFQSSKAQFQDLHNRLQGTNHQLASVYRSVSRHHQMDEQRHNEVQDLFAAVNSKLALLDQLATFQQRIVALENEVRNMNTELHERLSTTERSMHGALRTHHMSLTARVTENIPGHGKLIAVIIGTQVVLVGAYVVYKRRRANSPKKYL</sequence>
<dbReference type="GO" id="GO:0000139">
    <property type="term" value="C:Golgi membrane"/>
    <property type="evidence" value="ECO:0007669"/>
    <property type="project" value="TreeGrafter"/>
</dbReference>
<dbReference type="InterPro" id="IPR051136">
    <property type="entry name" value="Intracellular_Lectin-GPT"/>
</dbReference>
<reference evidence="11 12" key="1">
    <citation type="journal article" date="2021" name="BMC Genomics">
        <title>Telomere-to-telomere genome assembly of asparaginase-producing Trichoderma simmonsii.</title>
        <authorList>
            <person name="Chung D."/>
            <person name="Kwon Y.M."/>
            <person name="Yang Y."/>
        </authorList>
    </citation>
    <scope>NUCLEOTIDE SEQUENCE [LARGE SCALE GENOMIC DNA]</scope>
    <source>
        <strain evidence="11 12">GH-Sj1</strain>
    </source>
</reference>
<dbReference type="Pfam" id="PF03388">
    <property type="entry name" value="Lectin_leg-like"/>
    <property type="match status" value="1"/>
</dbReference>
<evidence type="ECO:0000256" key="8">
    <source>
        <dbReference type="SAM" id="Phobius"/>
    </source>
</evidence>
<dbReference type="AlphaFoldDB" id="A0A8G0LN76"/>
<evidence type="ECO:0000256" key="5">
    <source>
        <dbReference type="ARBA" id="ARBA00023136"/>
    </source>
</evidence>
<feature type="domain" description="L-type lectin-like" evidence="10">
    <location>
        <begin position="24"/>
        <end position="236"/>
    </location>
</feature>
<feature type="compositionally biased region" description="Polar residues" evidence="7">
    <location>
        <begin position="283"/>
        <end position="296"/>
    </location>
</feature>
<feature type="compositionally biased region" description="Acidic residues" evidence="7">
    <location>
        <begin position="297"/>
        <end position="306"/>
    </location>
</feature>
<evidence type="ECO:0000256" key="2">
    <source>
        <dbReference type="ARBA" id="ARBA00022692"/>
    </source>
</evidence>
<proteinExistence type="predicted"/>
<dbReference type="GO" id="GO:0030134">
    <property type="term" value="C:COPII-coated ER to Golgi transport vesicle"/>
    <property type="evidence" value="ECO:0007669"/>
    <property type="project" value="TreeGrafter"/>
</dbReference>
<evidence type="ECO:0000256" key="9">
    <source>
        <dbReference type="SAM" id="SignalP"/>
    </source>
</evidence>
<keyword evidence="12" id="KW-1185">Reference proteome</keyword>
<dbReference type="PANTHER" id="PTHR12223:SF28">
    <property type="entry name" value="LECTIN, MANNOSE BINDING 1 LIKE"/>
    <property type="match status" value="1"/>
</dbReference>
<comment type="subcellular location">
    <subcellularLocation>
        <location evidence="1">Membrane</location>
        <topology evidence="1">Single-pass type I membrane protein</topology>
    </subcellularLocation>
</comment>
<keyword evidence="3 9" id="KW-0732">Signal</keyword>
<evidence type="ECO:0000313" key="12">
    <source>
        <dbReference type="Proteomes" id="UP000826661"/>
    </source>
</evidence>
<evidence type="ECO:0000256" key="6">
    <source>
        <dbReference type="SAM" id="Coils"/>
    </source>
</evidence>
<feature type="coiled-coil region" evidence="6">
    <location>
        <begin position="361"/>
        <end position="388"/>
    </location>
</feature>
<organism evidence="11 12">
    <name type="scientific">Trichoderma simmonsii</name>
    <dbReference type="NCBI Taxonomy" id="1491479"/>
    <lineage>
        <taxon>Eukaryota</taxon>
        <taxon>Fungi</taxon>
        <taxon>Dikarya</taxon>
        <taxon>Ascomycota</taxon>
        <taxon>Pezizomycotina</taxon>
        <taxon>Sordariomycetes</taxon>
        <taxon>Hypocreomycetidae</taxon>
        <taxon>Hypocreales</taxon>
        <taxon>Hypocreaceae</taxon>
        <taxon>Trichoderma</taxon>
    </lineage>
</organism>
<keyword evidence="2 8" id="KW-0812">Transmembrane</keyword>
<evidence type="ECO:0000256" key="1">
    <source>
        <dbReference type="ARBA" id="ARBA00004479"/>
    </source>
</evidence>
<feature type="region of interest" description="Disordered" evidence="7">
    <location>
        <begin position="237"/>
        <end position="308"/>
    </location>
</feature>
<keyword evidence="4 8" id="KW-1133">Transmembrane helix</keyword>
<dbReference type="InterPro" id="IPR013320">
    <property type="entry name" value="ConA-like_dom_sf"/>
</dbReference>
<dbReference type="GO" id="GO:0005537">
    <property type="term" value="F:D-mannose binding"/>
    <property type="evidence" value="ECO:0007669"/>
    <property type="project" value="TreeGrafter"/>
</dbReference>
<keyword evidence="6" id="KW-0175">Coiled coil</keyword>
<feature type="compositionally biased region" description="Low complexity" evidence="7">
    <location>
        <begin position="243"/>
        <end position="281"/>
    </location>
</feature>
<dbReference type="PANTHER" id="PTHR12223">
    <property type="entry name" value="VESICULAR MANNOSE-BINDING LECTIN"/>
    <property type="match status" value="1"/>
</dbReference>
<dbReference type="InterPro" id="IPR035661">
    <property type="entry name" value="EMP46/EMP47_N"/>
</dbReference>
<protein>
    <submittedName>
        <fullName evidence="11">L-type lectin-like domain-containing protein</fullName>
    </submittedName>
</protein>
<feature type="chain" id="PRO_5034379195" evidence="9">
    <location>
        <begin position="19"/>
        <end position="455"/>
    </location>
</feature>